<evidence type="ECO:0000256" key="9">
    <source>
        <dbReference type="ARBA" id="ARBA00022842"/>
    </source>
</evidence>
<dbReference type="GO" id="GO:0008654">
    <property type="term" value="P:phospholipid biosynthetic process"/>
    <property type="evidence" value="ECO:0007669"/>
    <property type="project" value="UniProtKB-KW"/>
</dbReference>
<comment type="similarity">
    <text evidence="2">Belongs to the diacylglycerol/lipid kinase family.</text>
</comment>
<accession>A0A7W5P6E6</accession>
<dbReference type="AlphaFoldDB" id="A0A7W5P6E6"/>
<dbReference type="EC" id="2.7.1.107" evidence="14"/>
<proteinExistence type="inferred from homology"/>
<evidence type="ECO:0000256" key="1">
    <source>
        <dbReference type="ARBA" id="ARBA00001946"/>
    </source>
</evidence>
<dbReference type="RefSeq" id="WP_183337271.1">
    <property type="nucleotide sequence ID" value="NZ_JACHZG010000001.1"/>
</dbReference>
<evidence type="ECO:0000256" key="8">
    <source>
        <dbReference type="ARBA" id="ARBA00022840"/>
    </source>
</evidence>
<keyword evidence="8" id="KW-0067">ATP-binding</keyword>
<reference evidence="14 15" key="1">
    <citation type="submission" date="2020-08" db="EMBL/GenBank/DDBJ databases">
        <title>Sequencing the genomes of 1000 actinobacteria strains.</title>
        <authorList>
            <person name="Klenk H.-P."/>
        </authorList>
    </citation>
    <scope>NUCLEOTIDE SEQUENCE [LARGE SCALE GENOMIC DNA]</scope>
    <source>
        <strain evidence="14 15">DSM 11053</strain>
    </source>
</reference>
<dbReference type="InterPro" id="IPR017438">
    <property type="entry name" value="ATP-NAD_kinase_N"/>
</dbReference>
<dbReference type="GO" id="GO:0005886">
    <property type="term" value="C:plasma membrane"/>
    <property type="evidence" value="ECO:0007669"/>
    <property type="project" value="TreeGrafter"/>
</dbReference>
<dbReference type="InterPro" id="IPR005218">
    <property type="entry name" value="Diacylglycerol/lipid_kinase"/>
</dbReference>
<dbReference type="NCBIfam" id="TIGR00147">
    <property type="entry name" value="YegS/Rv2252/BmrU family lipid kinase"/>
    <property type="match status" value="1"/>
</dbReference>
<dbReference type="PROSITE" id="PS50146">
    <property type="entry name" value="DAGK"/>
    <property type="match status" value="1"/>
</dbReference>
<feature type="domain" description="DAGKc" evidence="13">
    <location>
        <begin position="17"/>
        <end position="156"/>
    </location>
</feature>
<keyword evidence="15" id="KW-1185">Reference proteome</keyword>
<dbReference type="Gene3D" id="3.40.50.10330">
    <property type="entry name" value="Probable inorganic polyphosphate/atp-NAD kinase, domain 1"/>
    <property type="match status" value="1"/>
</dbReference>
<evidence type="ECO:0000256" key="4">
    <source>
        <dbReference type="ARBA" id="ARBA00022679"/>
    </source>
</evidence>
<keyword evidence="7 14" id="KW-0418">Kinase</keyword>
<organism evidence="14 15">
    <name type="scientific">Microlunatus antarcticus</name>
    <dbReference type="NCBI Taxonomy" id="53388"/>
    <lineage>
        <taxon>Bacteria</taxon>
        <taxon>Bacillati</taxon>
        <taxon>Actinomycetota</taxon>
        <taxon>Actinomycetes</taxon>
        <taxon>Propionibacteriales</taxon>
        <taxon>Propionibacteriaceae</taxon>
        <taxon>Microlunatus</taxon>
    </lineage>
</organism>
<evidence type="ECO:0000256" key="7">
    <source>
        <dbReference type="ARBA" id="ARBA00022777"/>
    </source>
</evidence>
<dbReference type="Pfam" id="PF19279">
    <property type="entry name" value="YegS_C"/>
    <property type="match status" value="1"/>
</dbReference>
<evidence type="ECO:0000256" key="11">
    <source>
        <dbReference type="ARBA" id="ARBA00023209"/>
    </source>
</evidence>
<comment type="caution">
    <text evidence="14">The sequence shown here is derived from an EMBL/GenBank/DDBJ whole genome shotgun (WGS) entry which is preliminary data.</text>
</comment>
<keyword evidence="5" id="KW-0479">Metal-binding</keyword>
<dbReference type="SUPFAM" id="SSF111331">
    <property type="entry name" value="NAD kinase/diacylglycerol kinase-like"/>
    <property type="match status" value="1"/>
</dbReference>
<evidence type="ECO:0000256" key="6">
    <source>
        <dbReference type="ARBA" id="ARBA00022741"/>
    </source>
</evidence>
<dbReference type="GO" id="GO:0005524">
    <property type="term" value="F:ATP binding"/>
    <property type="evidence" value="ECO:0007669"/>
    <property type="project" value="UniProtKB-KW"/>
</dbReference>
<dbReference type="Pfam" id="PF00781">
    <property type="entry name" value="DAGK_cat"/>
    <property type="match status" value="1"/>
</dbReference>
<keyword evidence="4 14" id="KW-0808">Transferase</keyword>
<keyword evidence="10" id="KW-0443">Lipid metabolism</keyword>
<dbReference type="PANTHER" id="PTHR12358">
    <property type="entry name" value="SPHINGOSINE KINASE"/>
    <property type="match status" value="1"/>
</dbReference>
<dbReference type="SMART" id="SM00046">
    <property type="entry name" value="DAGKc"/>
    <property type="match status" value="1"/>
</dbReference>
<dbReference type="InterPro" id="IPR001206">
    <property type="entry name" value="Diacylglycerol_kinase_cat_dom"/>
</dbReference>
<dbReference type="InterPro" id="IPR050187">
    <property type="entry name" value="Lipid_Phosphate_FormReg"/>
</dbReference>
<dbReference type="GO" id="GO:0004143">
    <property type="term" value="F:ATP-dependent diacylglycerol kinase activity"/>
    <property type="evidence" value="ECO:0007669"/>
    <property type="project" value="UniProtKB-EC"/>
</dbReference>
<comment type="cofactor">
    <cofactor evidence="1">
        <name>Mg(2+)</name>
        <dbReference type="ChEBI" id="CHEBI:18420"/>
    </cofactor>
</comment>
<dbReference type="InterPro" id="IPR016064">
    <property type="entry name" value="NAD/diacylglycerol_kinase_sf"/>
</dbReference>
<dbReference type="Proteomes" id="UP000565572">
    <property type="component" value="Unassembled WGS sequence"/>
</dbReference>
<evidence type="ECO:0000256" key="5">
    <source>
        <dbReference type="ARBA" id="ARBA00022723"/>
    </source>
</evidence>
<protein>
    <submittedName>
        <fullName evidence="14">Diacylglycerol kinase (ATP)</fullName>
        <ecNumber evidence="14">2.7.1.107</ecNumber>
    </submittedName>
</protein>
<keyword evidence="12" id="KW-1208">Phospholipid metabolism</keyword>
<dbReference type="Gene3D" id="2.60.200.40">
    <property type="match status" value="1"/>
</dbReference>
<evidence type="ECO:0000256" key="12">
    <source>
        <dbReference type="ARBA" id="ARBA00023264"/>
    </source>
</evidence>
<sequence length="315" mass="32201">MPEPVVPQQGEPEERRTGTASIALVVNPAAAKGRAQALLPQVTGRLRDAGHAVEISLSRTPMEAAELVARAAGSGVDVLAVMGGDGMAHLGVNAVAGHAAEHPDGPALALGLVPAGTGNDFARSLGLDPADVGGAVAALAGGTTRPVDLLRVGGRWVGTVLATGFDALVNARANRMRRPKGAARYTIAALAELRTFRPLAYELVIDGEPRDLDAMLVAVGNTSTYGGGLRICPAADPYDGWLDLTIIHPVGRAKLLQLLPRMRDGSFASDPCVEQLRARSVAVSGGGGLAYGDGEELGPTPVTATSVPGALRICL</sequence>
<dbReference type="PANTHER" id="PTHR12358:SF106">
    <property type="entry name" value="LIPID KINASE YEGS"/>
    <property type="match status" value="1"/>
</dbReference>
<gene>
    <name evidence="14" type="ORF">FHX39_001246</name>
</gene>
<evidence type="ECO:0000313" key="15">
    <source>
        <dbReference type="Proteomes" id="UP000565572"/>
    </source>
</evidence>
<evidence type="ECO:0000256" key="2">
    <source>
        <dbReference type="ARBA" id="ARBA00005983"/>
    </source>
</evidence>
<keyword evidence="9" id="KW-0460">Magnesium</keyword>
<evidence type="ECO:0000256" key="3">
    <source>
        <dbReference type="ARBA" id="ARBA00022516"/>
    </source>
</evidence>
<keyword evidence="11" id="KW-0594">Phospholipid biosynthesis</keyword>
<dbReference type="EMBL" id="JACHZG010000001">
    <property type="protein sequence ID" value="MBB3326302.1"/>
    <property type="molecule type" value="Genomic_DNA"/>
</dbReference>
<dbReference type="InterPro" id="IPR045540">
    <property type="entry name" value="YegS/DAGK_C"/>
</dbReference>
<dbReference type="GO" id="GO:0046872">
    <property type="term" value="F:metal ion binding"/>
    <property type="evidence" value="ECO:0007669"/>
    <property type="project" value="UniProtKB-KW"/>
</dbReference>
<keyword evidence="6" id="KW-0547">Nucleotide-binding</keyword>
<evidence type="ECO:0000256" key="10">
    <source>
        <dbReference type="ARBA" id="ARBA00023098"/>
    </source>
</evidence>
<keyword evidence="3" id="KW-0444">Lipid biosynthesis</keyword>
<evidence type="ECO:0000313" key="14">
    <source>
        <dbReference type="EMBL" id="MBB3326302.1"/>
    </source>
</evidence>
<name>A0A7W5P6E6_9ACTN</name>
<evidence type="ECO:0000259" key="13">
    <source>
        <dbReference type="PROSITE" id="PS50146"/>
    </source>
</evidence>